<dbReference type="Proteomes" id="UP001243496">
    <property type="component" value="Chromosome"/>
</dbReference>
<organism evidence="2 3">
    <name type="scientific">Anaerostipes hadrus</name>
    <dbReference type="NCBI Taxonomy" id="649756"/>
    <lineage>
        <taxon>Bacteria</taxon>
        <taxon>Bacillati</taxon>
        <taxon>Bacillota</taxon>
        <taxon>Clostridia</taxon>
        <taxon>Lachnospirales</taxon>
        <taxon>Lachnospiraceae</taxon>
        <taxon>Anaerostipes</taxon>
    </lineage>
</organism>
<gene>
    <name evidence="2" type="ORF">RBI15_05025</name>
</gene>
<dbReference type="RefSeq" id="WP_306857964.1">
    <property type="nucleotide sequence ID" value="NZ_CP132968.1"/>
</dbReference>
<dbReference type="AlphaFoldDB" id="A0AAQ3JJK3"/>
<evidence type="ECO:0000259" key="1">
    <source>
        <dbReference type="Pfam" id="PF13274"/>
    </source>
</evidence>
<evidence type="ECO:0000313" key="2">
    <source>
        <dbReference type="EMBL" id="WMD17460.1"/>
    </source>
</evidence>
<dbReference type="EMBL" id="CP132968">
    <property type="protein sequence ID" value="WMD17460.1"/>
    <property type="molecule type" value="Genomic_DNA"/>
</dbReference>
<sequence>MYNAVDVASYIVGRCANLGRPVTNLQLQKILYYVQLNFLRTYDKCIFEDDILAMRHGPAVKEVYYKYNIWGRNEIVPRAVQSAKETFLEKDRELIDRVTDACLLLDPWELVERSQKAGGPWHRSFDGNLDKVIPKELMKKYAKDH</sequence>
<dbReference type="InterPro" id="IPR025272">
    <property type="entry name" value="SocA_Panacea"/>
</dbReference>
<proteinExistence type="predicted"/>
<dbReference type="GeneID" id="92740743"/>
<accession>A0AAQ3JJK3</accession>
<reference evidence="2" key="1">
    <citation type="submission" date="2023-08" db="EMBL/GenBank/DDBJ databases">
        <title>Complete Genome Sequences of butyrate producing Anaerostipes hadrus strains BA1 and GIF7 isolated from the terminal ileum of a healthy lean male.</title>
        <authorList>
            <person name="Low A."/>
            <person name="Sheludchenko M."/>
            <person name="Cheng H.E."/>
            <person name="Koh X.Q."/>
            <person name="Lee J."/>
        </authorList>
    </citation>
    <scope>NUCLEOTIDE SEQUENCE</scope>
    <source>
        <strain evidence="2">BA1</strain>
    </source>
</reference>
<evidence type="ECO:0000313" key="3">
    <source>
        <dbReference type="Proteomes" id="UP001243496"/>
    </source>
</evidence>
<dbReference type="Pfam" id="PF13274">
    <property type="entry name" value="SocA_Panacea"/>
    <property type="match status" value="1"/>
</dbReference>
<protein>
    <submittedName>
        <fullName evidence="2">DUF4065 domain-containing protein</fullName>
    </submittedName>
</protein>
<feature type="domain" description="Antitoxin SocA-like Panacea" evidence="1">
    <location>
        <begin position="27"/>
        <end position="122"/>
    </location>
</feature>
<name>A0AAQ3JJK3_ANAHA</name>